<accession>A0A1R1Y5I9</accession>
<feature type="signal peptide" evidence="1">
    <location>
        <begin position="1"/>
        <end position="18"/>
    </location>
</feature>
<protein>
    <recommendedName>
        <fullName evidence="2">SCP domain-containing protein</fullName>
    </recommendedName>
</protein>
<proteinExistence type="predicted"/>
<evidence type="ECO:0000313" key="3">
    <source>
        <dbReference type="EMBL" id="OMJ22247.1"/>
    </source>
</evidence>
<feature type="chain" id="PRO_5012073947" description="SCP domain-containing protein" evidence="1">
    <location>
        <begin position="19"/>
        <end position="186"/>
    </location>
</feature>
<dbReference type="Gene3D" id="3.40.33.10">
    <property type="entry name" value="CAP"/>
    <property type="match status" value="1"/>
</dbReference>
<name>A0A1R1Y5I9_9FUNG</name>
<sequence length="186" mass="20809">MVGIKFIILVSIMSLVGSVPQDSEGGSLIDPVAFEPGNEESVLEKRASNSDFPSYVIGVVCETNKKRKENNLPPLKIYKELNDIAQKHTQYMVKKNTLTHEDAEGTLGKRLSKVNVGWSFCAENVASGFDDEKKVVEAWMNSPGHRANILNTRVKAIGIGKDGYYWTQNFSDFFDSFKYTAYEPQC</sequence>
<reference evidence="3 4" key="1">
    <citation type="submission" date="2017-01" db="EMBL/GenBank/DDBJ databases">
        <authorList>
            <person name="Mah S.A."/>
            <person name="Swanson W.J."/>
            <person name="Moy G.W."/>
            <person name="Vacquier V.D."/>
        </authorList>
    </citation>
    <scope>NUCLEOTIDE SEQUENCE [LARGE SCALE GENOMIC DNA]</scope>
    <source>
        <strain evidence="3 4">GSMNP</strain>
    </source>
</reference>
<dbReference type="STRING" id="133412.A0A1R1Y5I9"/>
<dbReference type="InterPro" id="IPR035940">
    <property type="entry name" value="CAP_sf"/>
</dbReference>
<dbReference type="PANTHER" id="PTHR31157">
    <property type="entry name" value="SCP DOMAIN-CONTAINING PROTEIN"/>
    <property type="match status" value="1"/>
</dbReference>
<dbReference type="OrthoDB" id="568194at2759"/>
<keyword evidence="1" id="KW-0732">Signal</keyword>
<comment type="caution">
    <text evidence="3">The sequence shown here is derived from an EMBL/GenBank/DDBJ whole genome shotgun (WGS) entry which is preliminary data.</text>
</comment>
<keyword evidence="4" id="KW-1185">Reference proteome</keyword>
<dbReference type="InterPro" id="IPR014044">
    <property type="entry name" value="CAP_dom"/>
</dbReference>
<dbReference type="SUPFAM" id="SSF55797">
    <property type="entry name" value="PR-1-like"/>
    <property type="match status" value="1"/>
</dbReference>
<organism evidence="3 4">
    <name type="scientific">Smittium culicis</name>
    <dbReference type="NCBI Taxonomy" id="133412"/>
    <lineage>
        <taxon>Eukaryota</taxon>
        <taxon>Fungi</taxon>
        <taxon>Fungi incertae sedis</taxon>
        <taxon>Zoopagomycota</taxon>
        <taxon>Kickxellomycotina</taxon>
        <taxon>Harpellomycetes</taxon>
        <taxon>Harpellales</taxon>
        <taxon>Legeriomycetaceae</taxon>
        <taxon>Smittium</taxon>
    </lineage>
</organism>
<dbReference type="EMBL" id="LSSN01000809">
    <property type="protein sequence ID" value="OMJ22247.1"/>
    <property type="molecule type" value="Genomic_DNA"/>
</dbReference>
<evidence type="ECO:0000313" key="4">
    <source>
        <dbReference type="Proteomes" id="UP000187283"/>
    </source>
</evidence>
<dbReference type="PANTHER" id="PTHR31157:SF1">
    <property type="entry name" value="SCP DOMAIN-CONTAINING PROTEIN"/>
    <property type="match status" value="1"/>
</dbReference>
<evidence type="ECO:0000259" key="2">
    <source>
        <dbReference type="Pfam" id="PF00188"/>
    </source>
</evidence>
<gene>
    <name evidence="3" type="ORF">AYI70_g3001</name>
</gene>
<dbReference type="Proteomes" id="UP000187283">
    <property type="component" value="Unassembled WGS sequence"/>
</dbReference>
<evidence type="ECO:0000256" key="1">
    <source>
        <dbReference type="SAM" id="SignalP"/>
    </source>
</evidence>
<feature type="domain" description="SCP" evidence="2">
    <location>
        <begin position="63"/>
        <end position="169"/>
    </location>
</feature>
<dbReference type="Pfam" id="PF00188">
    <property type="entry name" value="CAP"/>
    <property type="match status" value="1"/>
</dbReference>
<dbReference type="AlphaFoldDB" id="A0A1R1Y5I9"/>
<dbReference type="CDD" id="cd05379">
    <property type="entry name" value="CAP_bacterial"/>
    <property type="match status" value="1"/>
</dbReference>